<dbReference type="Pfam" id="PF01738">
    <property type="entry name" value="DLH"/>
    <property type="match status" value="1"/>
</dbReference>
<evidence type="ECO:0000313" key="3">
    <source>
        <dbReference type="Proteomes" id="UP000655868"/>
    </source>
</evidence>
<dbReference type="InterPro" id="IPR002925">
    <property type="entry name" value="Dienelactn_hydro"/>
</dbReference>
<proteinExistence type="predicted"/>
<dbReference type="Gene3D" id="3.40.50.1820">
    <property type="entry name" value="alpha/beta hydrolase"/>
    <property type="match status" value="1"/>
</dbReference>
<name>A0A934NNT8_9NOCA</name>
<dbReference type="AlphaFoldDB" id="A0A934NNT8"/>
<dbReference type="RefSeq" id="WP_199703232.1">
    <property type="nucleotide sequence ID" value="NZ_JAEMNV010000002.1"/>
</dbReference>
<organism evidence="2 3">
    <name type="scientific">Antrihabitans stalagmiti</name>
    <dbReference type="NCBI Taxonomy" id="2799499"/>
    <lineage>
        <taxon>Bacteria</taxon>
        <taxon>Bacillati</taxon>
        <taxon>Actinomycetota</taxon>
        <taxon>Actinomycetes</taxon>
        <taxon>Mycobacteriales</taxon>
        <taxon>Nocardiaceae</taxon>
        <taxon>Antrihabitans</taxon>
    </lineage>
</organism>
<reference evidence="2" key="1">
    <citation type="submission" date="2020-12" db="EMBL/GenBank/DDBJ databases">
        <title>Antrihabitans popcorni sp. nov. and Antrihabitans auranticaus sp. nov., isolated from a larva cave.</title>
        <authorList>
            <person name="Lee S.D."/>
            <person name="Kim I.S."/>
        </authorList>
    </citation>
    <scope>NUCLEOTIDE SEQUENCE</scope>
    <source>
        <strain evidence="2">YC3-6</strain>
    </source>
</reference>
<dbReference type="GO" id="GO:0016787">
    <property type="term" value="F:hydrolase activity"/>
    <property type="evidence" value="ECO:0007669"/>
    <property type="project" value="UniProtKB-KW"/>
</dbReference>
<evidence type="ECO:0000313" key="2">
    <source>
        <dbReference type="EMBL" id="MBJ8338557.1"/>
    </source>
</evidence>
<evidence type="ECO:0000259" key="1">
    <source>
        <dbReference type="Pfam" id="PF01738"/>
    </source>
</evidence>
<dbReference type="PANTHER" id="PTHR33428">
    <property type="entry name" value="CHLOROPHYLLASE-2, CHLOROPLASTIC"/>
    <property type="match status" value="1"/>
</dbReference>
<dbReference type="SUPFAM" id="SSF53474">
    <property type="entry name" value="alpha/beta-Hydrolases"/>
    <property type="match status" value="1"/>
</dbReference>
<protein>
    <submittedName>
        <fullName evidence="2">Dienelactone hydrolase family protein</fullName>
    </submittedName>
</protein>
<dbReference type="PANTHER" id="PTHR33428:SF14">
    <property type="entry name" value="CARBOXYLESTERASE TYPE B DOMAIN-CONTAINING PROTEIN"/>
    <property type="match status" value="1"/>
</dbReference>
<sequence>MAPSVKSLVSELASRGPHRVQRGDLALAGQPGAVFTPSEGLGLPAVAFAHGWMSGVDNYLSLLQHLASWGIVAAAPNTERGPFPSHLALATDLQTTLDICTGIRLGHGDISVHPDKLAFAGHGMGAGVAVIAAAQRPVAAVAALFPAPTAPKSEAIAPKITAPALILAGATDISAIDSNAKDLAAAWGGEAVLRSIDKASGNGLLEGRRVLGALGVGKAEKTTQKTARAILTGFLLYTLTGDKKYSDFAEADSSIPKTQLVDPFAVEEVAKKKSPLGQISQLRGK</sequence>
<keyword evidence="2" id="KW-0378">Hydrolase</keyword>
<dbReference type="InterPro" id="IPR029058">
    <property type="entry name" value="AB_hydrolase_fold"/>
</dbReference>
<accession>A0A934NNT8</accession>
<comment type="caution">
    <text evidence="2">The sequence shown here is derived from an EMBL/GenBank/DDBJ whole genome shotgun (WGS) entry which is preliminary data.</text>
</comment>
<keyword evidence="3" id="KW-1185">Reference proteome</keyword>
<feature type="domain" description="Dienelactone hydrolase" evidence="1">
    <location>
        <begin position="109"/>
        <end position="187"/>
    </location>
</feature>
<dbReference type="Proteomes" id="UP000655868">
    <property type="component" value="Unassembled WGS sequence"/>
</dbReference>
<gene>
    <name evidence="2" type="ORF">JGU71_06650</name>
</gene>
<dbReference type="EMBL" id="JAEMNV010000002">
    <property type="protein sequence ID" value="MBJ8338557.1"/>
    <property type="molecule type" value="Genomic_DNA"/>
</dbReference>